<accession>X1N9C9</accession>
<protein>
    <submittedName>
        <fullName evidence="1">Uncharacterized protein</fullName>
    </submittedName>
</protein>
<proteinExistence type="predicted"/>
<evidence type="ECO:0000313" key="1">
    <source>
        <dbReference type="EMBL" id="GAI15234.1"/>
    </source>
</evidence>
<dbReference type="EMBL" id="BARV01009348">
    <property type="protein sequence ID" value="GAI15234.1"/>
    <property type="molecule type" value="Genomic_DNA"/>
</dbReference>
<feature type="non-terminal residue" evidence="1">
    <location>
        <position position="1"/>
    </location>
</feature>
<name>X1N9C9_9ZZZZ</name>
<comment type="caution">
    <text evidence="1">The sequence shown here is derived from an EMBL/GenBank/DDBJ whole genome shotgun (WGS) entry which is preliminary data.</text>
</comment>
<dbReference type="AlphaFoldDB" id="X1N9C9"/>
<organism evidence="1">
    <name type="scientific">marine sediment metagenome</name>
    <dbReference type="NCBI Taxonomy" id="412755"/>
    <lineage>
        <taxon>unclassified sequences</taxon>
        <taxon>metagenomes</taxon>
        <taxon>ecological metagenomes</taxon>
    </lineage>
</organism>
<sequence>KQASSLVGKIAQTGILELREFKKRRERLQKLYDSLLLAITAQRAEVAGEISRVRKGKKTIEAYHSNIRL</sequence>
<reference evidence="1" key="1">
    <citation type="journal article" date="2014" name="Front. Microbiol.">
        <title>High frequency of phylogenetically diverse reductive dehalogenase-homologous genes in deep subseafloor sedimentary metagenomes.</title>
        <authorList>
            <person name="Kawai M."/>
            <person name="Futagami T."/>
            <person name="Toyoda A."/>
            <person name="Takaki Y."/>
            <person name="Nishi S."/>
            <person name="Hori S."/>
            <person name="Arai W."/>
            <person name="Tsubouchi T."/>
            <person name="Morono Y."/>
            <person name="Uchiyama I."/>
            <person name="Ito T."/>
            <person name="Fujiyama A."/>
            <person name="Inagaki F."/>
            <person name="Takami H."/>
        </authorList>
    </citation>
    <scope>NUCLEOTIDE SEQUENCE</scope>
    <source>
        <strain evidence="1">Expedition CK06-06</strain>
    </source>
</reference>
<gene>
    <name evidence="1" type="ORF">S06H3_18474</name>
</gene>